<dbReference type="RefSeq" id="WP_092556300.1">
    <property type="nucleotide sequence ID" value="NZ_FNPZ01000004.1"/>
</dbReference>
<dbReference type="STRING" id="381665.SAMN05216554_3550"/>
<evidence type="ECO:0000313" key="2">
    <source>
        <dbReference type="Proteomes" id="UP000198891"/>
    </source>
</evidence>
<gene>
    <name evidence="1" type="ORF">SAMN05216554_3550</name>
</gene>
<proteinExistence type="predicted"/>
<protein>
    <submittedName>
        <fullName evidence="1">Uncharacterized protein</fullName>
    </submittedName>
</protein>
<evidence type="ECO:0000313" key="1">
    <source>
        <dbReference type="EMBL" id="SDZ39775.1"/>
    </source>
</evidence>
<dbReference type="OrthoDB" id="5126558at2"/>
<accession>A0A1H3SQD3</accession>
<organism evidence="1 2">
    <name type="scientific">Herbiconiux ginsengi</name>
    <dbReference type="NCBI Taxonomy" id="381665"/>
    <lineage>
        <taxon>Bacteria</taxon>
        <taxon>Bacillati</taxon>
        <taxon>Actinomycetota</taxon>
        <taxon>Actinomycetes</taxon>
        <taxon>Micrococcales</taxon>
        <taxon>Microbacteriaceae</taxon>
        <taxon>Herbiconiux</taxon>
    </lineage>
</organism>
<sequence length="464" mass="47406">MGGTDGFGDNAEQDGAAAHKNGIERRSLVLGAAWSVPVIALTVATPLAAASVLTPTLAFVNGPYTAAACGTLNDVTLLLTTDGTTPDPGKVVTVSPPAGFTWSDGTTTARNFTTNANGRVVLPSMTAPTENGTFALNAVSGSLTASQNVTVSGATATIYHLDGSPYPAIPGGVTVDSFTDNYNGTTRVTAFLGSDGNLYRSVNSGAWAVYATGVSDFTANQNGAGLVWVSGNTVFSDSGSYPATPGGQTIADVQDTWQGGVRETYIRTASGNVYSSVNNGPWTLKLTGVTVWATEKNSRGGVAVKDNQVYLINTGNAMAATPATVTIAQVADSVGNNSQTRTIFIRGISGRIFVSTNGSPWSVVTNSSSMMAPNNNNSGGVYVDNNQVITMSGTAFPPTPAGATIGSVQDTYDGTGTRITTILGTGGRLYRSTNLGAWTLVANGVSDVQLNENAASGVYAIPNC</sequence>
<dbReference type="AlphaFoldDB" id="A0A1H3SQD3"/>
<keyword evidence="2" id="KW-1185">Reference proteome</keyword>
<name>A0A1H3SQD3_9MICO</name>
<dbReference type="Proteomes" id="UP000198891">
    <property type="component" value="Unassembled WGS sequence"/>
</dbReference>
<reference evidence="1 2" key="1">
    <citation type="submission" date="2016-10" db="EMBL/GenBank/DDBJ databases">
        <authorList>
            <person name="de Groot N.N."/>
        </authorList>
    </citation>
    <scope>NUCLEOTIDE SEQUENCE [LARGE SCALE GENOMIC DNA]</scope>
    <source>
        <strain evidence="1 2">CGMCC 4.3491</strain>
    </source>
</reference>
<dbReference type="EMBL" id="FNPZ01000004">
    <property type="protein sequence ID" value="SDZ39775.1"/>
    <property type="molecule type" value="Genomic_DNA"/>
</dbReference>